<feature type="region of interest" description="Disordered" evidence="1">
    <location>
        <begin position="134"/>
        <end position="153"/>
    </location>
</feature>
<feature type="compositionally biased region" description="Basic and acidic residues" evidence="1">
    <location>
        <begin position="167"/>
        <end position="178"/>
    </location>
</feature>
<organism evidence="2 3">
    <name type="scientific">Mugilogobius chulae</name>
    <name type="common">yellowstripe goby</name>
    <dbReference type="NCBI Taxonomy" id="88201"/>
    <lineage>
        <taxon>Eukaryota</taxon>
        <taxon>Metazoa</taxon>
        <taxon>Chordata</taxon>
        <taxon>Craniata</taxon>
        <taxon>Vertebrata</taxon>
        <taxon>Euteleostomi</taxon>
        <taxon>Actinopterygii</taxon>
        <taxon>Neopterygii</taxon>
        <taxon>Teleostei</taxon>
        <taxon>Neoteleostei</taxon>
        <taxon>Acanthomorphata</taxon>
        <taxon>Gobiaria</taxon>
        <taxon>Gobiiformes</taxon>
        <taxon>Gobioidei</taxon>
        <taxon>Gobiidae</taxon>
        <taxon>Gobionellinae</taxon>
        <taxon>Mugilogobius</taxon>
    </lineage>
</organism>
<gene>
    <name evidence="2" type="ORF">WMY93_016569</name>
</gene>
<evidence type="ECO:0000313" key="3">
    <source>
        <dbReference type="Proteomes" id="UP001460270"/>
    </source>
</evidence>
<reference evidence="3" key="1">
    <citation type="submission" date="2024-04" db="EMBL/GenBank/DDBJ databases">
        <title>Salinicola lusitanus LLJ914,a marine bacterium isolated from the Okinawa Trough.</title>
        <authorList>
            <person name="Li J."/>
        </authorList>
    </citation>
    <scope>NUCLEOTIDE SEQUENCE [LARGE SCALE GENOMIC DNA]</scope>
</reference>
<dbReference type="EMBL" id="JBBPFD010000012">
    <property type="protein sequence ID" value="KAK7903962.1"/>
    <property type="molecule type" value="Genomic_DNA"/>
</dbReference>
<sequence>MRFIIVFCPVKKDLDTHQLWWKLSHSINIKEICHFHHSSSSTTTGPESCQRAGTTCPPCQDKRAVKGPPMGNTRELSKVHQWAIPESCQRSTMATTRELSKVHHGHDQRAVKGPPWPRPETCKRSTMATARELSKVHHGHDQRAVKGPPWPIPESCQRSTMAKTRELSKVHHGHDQRAVKGSGTKL</sequence>
<accession>A0AAW0NWR3</accession>
<proteinExistence type="predicted"/>
<comment type="caution">
    <text evidence="2">The sequence shown here is derived from an EMBL/GenBank/DDBJ whole genome shotgun (WGS) entry which is preliminary data.</text>
</comment>
<evidence type="ECO:0000313" key="2">
    <source>
        <dbReference type="EMBL" id="KAK7903962.1"/>
    </source>
</evidence>
<dbReference type="Proteomes" id="UP001460270">
    <property type="component" value="Unassembled WGS sequence"/>
</dbReference>
<name>A0AAW0NWR3_9GOBI</name>
<feature type="region of interest" description="Disordered" evidence="1">
    <location>
        <begin position="100"/>
        <end position="121"/>
    </location>
</feature>
<evidence type="ECO:0000256" key="1">
    <source>
        <dbReference type="SAM" id="MobiDB-lite"/>
    </source>
</evidence>
<dbReference type="AlphaFoldDB" id="A0AAW0NWR3"/>
<feature type="compositionally biased region" description="Basic and acidic residues" evidence="1">
    <location>
        <begin position="100"/>
        <end position="110"/>
    </location>
</feature>
<protein>
    <submittedName>
        <fullName evidence="2">Uncharacterized protein</fullName>
    </submittedName>
</protein>
<feature type="region of interest" description="Disordered" evidence="1">
    <location>
        <begin position="167"/>
        <end position="186"/>
    </location>
</feature>
<keyword evidence="3" id="KW-1185">Reference proteome</keyword>
<feature type="compositionally biased region" description="Basic and acidic residues" evidence="1">
    <location>
        <begin position="134"/>
        <end position="144"/>
    </location>
</feature>